<dbReference type="SUPFAM" id="SSF55961">
    <property type="entry name" value="Bet v1-like"/>
    <property type="match status" value="1"/>
</dbReference>
<dbReference type="Proteomes" id="UP001549110">
    <property type="component" value="Unassembled WGS sequence"/>
</dbReference>
<name>A0ABV2EPB0_9CAUL</name>
<keyword evidence="4" id="KW-1185">Reference proteome</keyword>
<comment type="similarity">
    <text evidence="1">Belongs to the AHA1 family.</text>
</comment>
<dbReference type="Gene3D" id="3.30.530.20">
    <property type="match status" value="1"/>
</dbReference>
<proteinExistence type="inferred from homology"/>
<dbReference type="InterPro" id="IPR013538">
    <property type="entry name" value="ASHA1/2-like_C"/>
</dbReference>
<dbReference type="Pfam" id="PF08327">
    <property type="entry name" value="AHSA1"/>
    <property type="match status" value="1"/>
</dbReference>
<dbReference type="RefSeq" id="WP_354298309.1">
    <property type="nucleotide sequence ID" value="NZ_JBEPLU010000003.1"/>
</dbReference>
<organism evidence="3 4">
    <name type="scientific">Phenylobacterium koreense</name>
    <dbReference type="NCBI Taxonomy" id="266125"/>
    <lineage>
        <taxon>Bacteria</taxon>
        <taxon>Pseudomonadati</taxon>
        <taxon>Pseudomonadota</taxon>
        <taxon>Alphaproteobacteria</taxon>
        <taxon>Caulobacterales</taxon>
        <taxon>Caulobacteraceae</taxon>
        <taxon>Phenylobacterium</taxon>
    </lineage>
</organism>
<dbReference type="InterPro" id="IPR023393">
    <property type="entry name" value="START-like_dom_sf"/>
</dbReference>
<evidence type="ECO:0000313" key="3">
    <source>
        <dbReference type="EMBL" id="MET3528396.1"/>
    </source>
</evidence>
<evidence type="ECO:0000313" key="4">
    <source>
        <dbReference type="Proteomes" id="UP001549110"/>
    </source>
</evidence>
<sequence>MSDGEFLVANFSRGPGVIGAHFELPLEAGAEEVWSFLTAPDRLPQWLAPGSIELREGGAAKLDFQDSGIVIDSQVTRCEAPHALAYSWSAPGQPDRPVRWTLAADGEGTHLSLDLELPSDEDAARSAAGWAAHLEMLAAAMAGAPMKFPFPTFKAAREAFNDKVAQLPA</sequence>
<feature type="domain" description="Activator of Hsp90 ATPase homologue 1/2-like C-terminal" evidence="2">
    <location>
        <begin position="28"/>
        <end position="141"/>
    </location>
</feature>
<evidence type="ECO:0000256" key="1">
    <source>
        <dbReference type="ARBA" id="ARBA00006817"/>
    </source>
</evidence>
<gene>
    <name evidence="3" type="ORF">ABID41_003535</name>
</gene>
<protein>
    <submittedName>
        <fullName evidence="3">Uncharacterized protein YndB with AHSA1/START domain</fullName>
    </submittedName>
</protein>
<comment type="caution">
    <text evidence="3">The sequence shown here is derived from an EMBL/GenBank/DDBJ whole genome shotgun (WGS) entry which is preliminary data.</text>
</comment>
<accession>A0ABV2EPB0</accession>
<evidence type="ECO:0000259" key="2">
    <source>
        <dbReference type="Pfam" id="PF08327"/>
    </source>
</evidence>
<reference evidence="3 4" key="1">
    <citation type="submission" date="2024-06" db="EMBL/GenBank/DDBJ databases">
        <title>Genomic Encyclopedia of Type Strains, Phase IV (KMG-IV): sequencing the most valuable type-strain genomes for metagenomic binning, comparative biology and taxonomic classification.</title>
        <authorList>
            <person name="Goeker M."/>
        </authorList>
    </citation>
    <scope>NUCLEOTIDE SEQUENCE [LARGE SCALE GENOMIC DNA]</scope>
    <source>
        <strain evidence="3 4">DSM 17809</strain>
    </source>
</reference>
<dbReference type="EMBL" id="JBEPLU010000003">
    <property type="protein sequence ID" value="MET3528396.1"/>
    <property type="molecule type" value="Genomic_DNA"/>
</dbReference>